<evidence type="ECO:0000256" key="1">
    <source>
        <dbReference type="ARBA" id="ARBA00007734"/>
    </source>
</evidence>
<dbReference type="GO" id="GO:0000270">
    <property type="term" value="P:peptidoglycan metabolic process"/>
    <property type="evidence" value="ECO:0007669"/>
    <property type="project" value="InterPro"/>
</dbReference>
<dbReference type="Gene3D" id="3.10.350.10">
    <property type="entry name" value="LysM domain"/>
    <property type="match status" value="2"/>
</dbReference>
<dbReference type="InterPro" id="IPR036779">
    <property type="entry name" value="LysM_dom_sf"/>
</dbReference>
<keyword evidence="4" id="KW-1185">Reference proteome</keyword>
<gene>
    <name evidence="3" type="ORF">DLK05_03735</name>
</gene>
<dbReference type="Gene3D" id="1.10.530.10">
    <property type="match status" value="1"/>
</dbReference>
<dbReference type="InterPro" id="IPR018392">
    <property type="entry name" value="LysM"/>
</dbReference>
<dbReference type="AlphaFoldDB" id="A0A434AY53"/>
<comment type="similarity">
    <text evidence="1">Belongs to the transglycosylase Slt family.</text>
</comment>
<evidence type="ECO:0000313" key="3">
    <source>
        <dbReference type="EMBL" id="RUT79486.1"/>
    </source>
</evidence>
<dbReference type="SUPFAM" id="SSF54106">
    <property type="entry name" value="LysM domain"/>
    <property type="match status" value="2"/>
</dbReference>
<sequence>MRRKIYFLPVILLGVLACNTIKQTASNQSVKSEKPVQAVVLSDIDSTETLSADPDPIIEKDSLEFLKIHPVDVRYDLQDTINTTFNSNLDSLLHLWYVKNTTKTLHIHDRGNPYIHSKIADSVYIKRLGNIPSLIDLSYNKIVRNYIELYTNKRRKQVELMMGMSEYYFPIFEAILDKEGLPQELKYLPIIESALNPKALSRAGASGLWQFMYGTGRMYKLNINSYVDERRDPVKSTYAAVKYLKDMYRVYGNWQLVIAAYNCGPGNVNKAIRRSGGKKNYWDIYYRLPKETRGYVPAFIAAVYTFNYNKEHQLYPQASNFPIACDTLLIDETLHFDQISKVIHIPKSQLRELNPQYRADIIPANNKGYALKIPMEYTSKFIDLQDSIFAYKKDYYFSQKDKVVNPRDRYQKYAHVAPKNKAKVFYKVKPGDAVGLIASWFHVRTSNFRYWNNIHRNLIKVGQNLVIYVPKSKASYYKSFNRMSYAQKQATLGKTVSKRSNTASSKPKVSTKYNASYVYYTVRRGDNFWTIARKFPGISNYDIMRLNNIKNAKSLRIGQKLKIKPRS</sequence>
<dbReference type="SMART" id="SM00257">
    <property type="entry name" value="LysM"/>
    <property type="match status" value="2"/>
</dbReference>
<dbReference type="OrthoDB" id="9815002at2"/>
<dbReference type="PROSITE" id="PS51782">
    <property type="entry name" value="LYSM"/>
    <property type="match status" value="2"/>
</dbReference>
<dbReference type="InterPro" id="IPR023346">
    <property type="entry name" value="Lysozyme-like_dom_sf"/>
</dbReference>
<dbReference type="PROSITE" id="PS00922">
    <property type="entry name" value="TRANSGLYCOSYLASE"/>
    <property type="match status" value="1"/>
</dbReference>
<dbReference type="CDD" id="cd00118">
    <property type="entry name" value="LysM"/>
    <property type="match status" value="2"/>
</dbReference>
<comment type="caution">
    <text evidence="3">The sequence shown here is derived from an EMBL/GenBank/DDBJ whole genome shotgun (WGS) entry which is preliminary data.</text>
</comment>
<dbReference type="GO" id="GO:0016020">
    <property type="term" value="C:membrane"/>
    <property type="evidence" value="ECO:0007669"/>
    <property type="project" value="InterPro"/>
</dbReference>
<dbReference type="PROSITE" id="PS51257">
    <property type="entry name" value="PROKAR_LIPOPROTEIN"/>
    <property type="match status" value="1"/>
</dbReference>
<reference evidence="3 4" key="1">
    <citation type="submission" date="2018-11" db="EMBL/GenBank/DDBJ databases">
        <title>Parancylomarina longa gen. nov., sp. nov., isolated from sediments of southern Okinawa.</title>
        <authorList>
            <person name="Fu T."/>
        </authorList>
    </citation>
    <scope>NUCLEOTIDE SEQUENCE [LARGE SCALE GENOMIC DNA]</scope>
    <source>
        <strain evidence="3 4">T3-2 S1-C</strain>
    </source>
</reference>
<dbReference type="Pfam" id="PF01464">
    <property type="entry name" value="SLT"/>
    <property type="match status" value="1"/>
</dbReference>
<dbReference type="SUPFAM" id="SSF53955">
    <property type="entry name" value="Lysozyme-like"/>
    <property type="match status" value="1"/>
</dbReference>
<feature type="domain" description="LysM" evidence="2">
    <location>
        <begin position="518"/>
        <end position="563"/>
    </location>
</feature>
<dbReference type="RefSeq" id="WP_127342634.1">
    <property type="nucleotide sequence ID" value="NZ_RJJX01000003.1"/>
</dbReference>
<dbReference type="EMBL" id="RJJX01000003">
    <property type="protein sequence ID" value="RUT79486.1"/>
    <property type="molecule type" value="Genomic_DNA"/>
</dbReference>
<name>A0A434AY53_9BACT</name>
<dbReference type="CDD" id="cd16894">
    <property type="entry name" value="MltD-like"/>
    <property type="match status" value="1"/>
</dbReference>
<evidence type="ECO:0000259" key="2">
    <source>
        <dbReference type="PROSITE" id="PS51782"/>
    </source>
</evidence>
<dbReference type="InterPro" id="IPR000189">
    <property type="entry name" value="Transglyc_AS"/>
</dbReference>
<dbReference type="GO" id="GO:0008933">
    <property type="term" value="F:peptidoglycan lytic transglycosylase activity"/>
    <property type="evidence" value="ECO:0007669"/>
    <property type="project" value="InterPro"/>
</dbReference>
<dbReference type="PANTHER" id="PTHR37423">
    <property type="entry name" value="SOLUBLE LYTIC MUREIN TRANSGLYCOSYLASE-RELATED"/>
    <property type="match status" value="1"/>
</dbReference>
<dbReference type="PANTHER" id="PTHR37423:SF2">
    <property type="entry name" value="MEMBRANE-BOUND LYTIC MUREIN TRANSGLYCOSYLASE C"/>
    <property type="match status" value="1"/>
</dbReference>
<protein>
    <submittedName>
        <fullName evidence="3">LysM peptidoglycan-binding domain-containing protein</fullName>
    </submittedName>
</protein>
<dbReference type="InterPro" id="IPR008258">
    <property type="entry name" value="Transglycosylase_SLT_dom_1"/>
</dbReference>
<dbReference type="Pfam" id="PF01476">
    <property type="entry name" value="LysM"/>
    <property type="match status" value="2"/>
</dbReference>
<accession>A0A434AY53</accession>
<organism evidence="3 4">
    <name type="scientific">Ancylomarina longa</name>
    <dbReference type="NCBI Taxonomy" id="2487017"/>
    <lineage>
        <taxon>Bacteria</taxon>
        <taxon>Pseudomonadati</taxon>
        <taxon>Bacteroidota</taxon>
        <taxon>Bacteroidia</taxon>
        <taxon>Marinilabiliales</taxon>
        <taxon>Marinifilaceae</taxon>
        <taxon>Ancylomarina</taxon>
    </lineage>
</organism>
<dbReference type="Proteomes" id="UP000282985">
    <property type="component" value="Unassembled WGS sequence"/>
</dbReference>
<feature type="domain" description="LysM" evidence="2">
    <location>
        <begin position="424"/>
        <end position="467"/>
    </location>
</feature>
<evidence type="ECO:0000313" key="4">
    <source>
        <dbReference type="Proteomes" id="UP000282985"/>
    </source>
</evidence>
<proteinExistence type="inferred from homology"/>